<feature type="transmembrane region" description="Helical" evidence="1">
    <location>
        <begin position="1172"/>
        <end position="1192"/>
    </location>
</feature>
<protein>
    <submittedName>
        <fullName evidence="2">Glycoprotein</fullName>
    </submittedName>
</protein>
<name>A0A7D7F8K8_9VIRU</name>
<keyword evidence="1" id="KW-0472">Membrane</keyword>
<accession>A0A7D7F8K8</accession>
<dbReference type="EMBL" id="MT153517">
    <property type="protein sequence ID" value="QMP82315.1"/>
    <property type="molecule type" value="Viral_cRNA"/>
</dbReference>
<feature type="transmembrane region" description="Helical" evidence="1">
    <location>
        <begin position="593"/>
        <end position="613"/>
    </location>
</feature>
<reference evidence="2" key="1">
    <citation type="journal article" date="2019" name="PLoS Pathog.">
        <title>Re-assessing the diversity of negative strand RNA viruses in insects.</title>
        <authorList>
            <person name="Kafer S."/>
            <person name="Paraskevopoulou S."/>
            <person name="Zirkel F."/>
            <person name="Wieseke N."/>
            <person name="Donath A."/>
            <person name="Petersen M."/>
            <person name="Jones T.C."/>
            <person name="Liu S."/>
            <person name="Zhou X."/>
            <person name="Middendorf M."/>
            <person name="Junglen S."/>
            <person name="Misof B."/>
            <person name="Drosten C."/>
        </authorList>
    </citation>
    <scope>NUCLEOTIDE SEQUENCE</scope>
    <source>
        <strain evidence="2">OKIAV244</strain>
    </source>
</reference>
<organism evidence="2">
    <name type="scientific">Hymenopteran phasma-related virus OKIAV244</name>
    <dbReference type="NCBI Taxonomy" id="2746316"/>
    <lineage>
        <taxon>Viruses</taxon>
        <taxon>Riboviria</taxon>
        <taxon>Orthornavirae</taxon>
        <taxon>Negarnaviricota</taxon>
        <taxon>Polyploviricotina</taxon>
        <taxon>Bunyaviricetes</taxon>
        <taxon>Elliovirales</taxon>
        <taxon>Phasmaviridae</taxon>
    </lineage>
</organism>
<evidence type="ECO:0000313" key="2">
    <source>
        <dbReference type="EMBL" id="QMP82315.1"/>
    </source>
</evidence>
<keyword evidence="1" id="KW-1133">Transmembrane helix</keyword>
<proteinExistence type="predicted"/>
<sequence length="1249" mass="143769">MHTIILMMYPMLSCVQSDTYLRKVLFDNDKSIEDINLIKDLGPKIKRNNYIQDSDCDNSGCNIEFIREFNILFKQGFGINFIISKLGLMNKTVEVGISKLNFEVTTDYQYSVPLAKTFARWTTKNYDPSGYEECRSSQMVDSFIGADNTLIDPSDTIWKKSASKSYLRSYSPTSQNAYKCNHYWLTTLDFCAGKAIFMRDDRMLITYRLTDEVILDSEIYIKIGDSISTKKYNGKLNERETIELTDEVKIEIEPSAKILNPKYNTYIICDAIISIDNGKRSFNCKEWYFSTSIPQKGNIPQAGFGMYQLVNINNPSKLLFSHVLIDWDSNLQSCNAIHNVLTGRRNKINNNFDTDYRSMIKSLYDHDKDGLIKSNIEITHKSVINVPHSDKLMFTNDQSCCISFSSSSNHYLDSLVNNLKKLKDEIIDYDIKTKNIDILENGIPEQLTFKSSYLTSVSTQARIITQGLRINYDLNDPSIESVRITDMKYFESGAGSYFTFELVYTGPSGNVLVKSEDIELLIEQFYIHASGTITDKIGFKSRGLIIKAPIVCFGKNNICVKPEKMEKLIPADGSIDDLDDNDNMPIENIIMDFISLVYSNLSFGIVCTLMWIFDIIFSLFFIFIIIKIFSSTFSKLLFFILLCGKSNELNLNKVIESKTMHDAKPTYKILNDREQKCLSMEHESQYYPNSILEPLLKEYILSINIKTLGGKILDQTQKGKWSETLCKALDIGSDLNDITKIEIPQLTRFNYPGYPFGLHSNSSIKQSTIQDINDLINISQKNGKLWGCLIMMANRKYNWLCLQKRIDDIKEPNLDRYCFLEKVGLKTGLIEYLGHYTIGPNSNVMVIEFSGDCLTLGINIKDRALHYFKITGEYKISILTSKNCDITKHIIVIECVDRCTILSNDELTKHGMNNIKVNLRKIRHFDHFDSLKKFIKKQTLNMDNKLLLEDHKKSEWSFTDNRDSYIISNYEFKVFKKSINEISQLNDISDIDLSNAIVNTPSLYTPFGVYDVQMNGPINMACEIFDDYSFCRNEKSMFYAILKNSKYQPSSNTKVLFGNESLSVNDKVIYLNVTPVLRICTGEVYIDKTSSLYCSNDCCLMTDDDWKHFKLIEADDNYKVKHVNDKILLQKYDNTGISKHIFKSAIGCATDTFMSSWYCAWNKFPISMYFTFYWPIIFIVILTTLTILRLILTNMHKIRFSKVTRPVKHIFHKTAQIVIGEDRSSVNDTKHSNDFVPISKRKNIGYKMH</sequence>
<feature type="transmembrane region" description="Helical" evidence="1">
    <location>
        <begin position="620"/>
        <end position="642"/>
    </location>
</feature>
<evidence type="ECO:0000256" key="1">
    <source>
        <dbReference type="SAM" id="Phobius"/>
    </source>
</evidence>
<keyword evidence="1" id="KW-0812">Transmembrane</keyword>
<reference evidence="2" key="2">
    <citation type="submission" date="2020-03" db="EMBL/GenBank/DDBJ databases">
        <authorList>
            <person name="Kafer S."/>
            <person name="Paraskevopoulou S."/>
            <person name="Zirkel F."/>
            <person name="Wieseke N."/>
            <person name="Donath A."/>
            <person name="Petersen M."/>
            <person name="Jones T.C."/>
            <person name="Liu S."/>
            <person name="Zhou X."/>
            <person name="Middendorf M."/>
            <person name="Junglen S."/>
            <person name="Misof B."/>
            <person name="Drosten C."/>
        </authorList>
    </citation>
    <scope>NUCLEOTIDE SEQUENCE</scope>
    <source>
        <strain evidence="2">OKIAV244</strain>
    </source>
</reference>